<evidence type="ECO:0000259" key="5">
    <source>
        <dbReference type="Pfam" id="PF02894"/>
    </source>
</evidence>
<dbReference type="SUPFAM" id="SSF51735">
    <property type="entry name" value="NAD(P)-binding Rossmann-fold domains"/>
    <property type="match status" value="1"/>
</dbReference>
<dbReference type="SUPFAM" id="SSF55347">
    <property type="entry name" value="Glyceraldehyde-3-phosphate dehydrogenase-like, C-terminal domain"/>
    <property type="match status" value="1"/>
</dbReference>
<dbReference type="InterPro" id="IPR000683">
    <property type="entry name" value="Gfo/Idh/MocA-like_OxRdtase_N"/>
</dbReference>
<dbReference type="OrthoDB" id="3251785at2"/>
<dbReference type="GO" id="GO:0000166">
    <property type="term" value="F:nucleotide binding"/>
    <property type="evidence" value="ECO:0007669"/>
    <property type="project" value="InterPro"/>
</dbReference>
<evidence type="ECO:0000313" key="6">
    <source>
        <dbReference type="EMBL" id="SDS43828.1"/>
    </source>
</evidence>
<feature type="region of interest" description="Disordered" evidence="3">
    <location>
        <begin position="1"/>
        <end position="24"/>
    </location>
</feature>
<dbReference type="InterPro" id="IPR036291">
    <property type="entry name" value="NAD(P)-bd_dom_sf"/>
</dbReference>
<dbReference type="Gene3D" id="3.40.50.720">
    <property type="entry name" value="NAD(P)-binding Rossmann-like Domain"/>
    <property type="match status" value="1"/>
</dbReference>
<evidence type="ECO:0000259" key="4">
    <source>
        <dbReference type="Pfam" id="PF01408"/>
    </source>
</evidence>
<dbReference type="Gene3D" id="3.30.360.10">
    <property type="entry name" value="Dihydrodipicolinate Reductase, domain 2"/>
    <property type="match status" value="1"/>
</dbReference>
<reference evidence="6 7" key="1">
    <citation type="submission" date="2016-10" db="EMBL/GenBank/DDBJ databases">
        <authorList>
            <person name="de Groot N.N."/>
        </authorList>
    </citation>
    <scope>NUCLEOTIDE SEQUENCE [LARGE SCALE GENOMIC DNA]</scope>
    <source>
        <strain evidence="6 7">DSM 22024</strain>
    </source>
</reference>
<gene>
    <name evidence="6" type="ORF">SAMN04489717_2695</name>
</gene>
<sequence length="368" mass="38368">MTSPAAPPPPPTPPPSPESGATPAPALRLGVIGCGRISQAVHLPAIAKTGALTLVGVGDTSSRLAQGVAAKYDVPAFATVEDLLRATRPDAVLVAVPDRFHHPVVTAALNAGAHVLVEKPAAATSTQAAELADLADAKGLKLQVGAMRRHDPGIAYARAAVPRLGTLLSVSSWYRIQSRLRPPTEAALFPAMVVDEDVRRTEAGFKADRAHYLLNTHGAHVFDALANLVGVPSTVRAQFAGHGRDCSWHGTGRLPGGGLASFEITADIHADYAEGMDIHGEYGQVSIRSTFPFFRQASTVRVHLERDGETRSPVFGAADPYQLQLEAFAAAIAADEPANPSGADGVTALRLIEAVRDSAAADGKEVAP</sequence>
<dbReference type="PANTHER" id="PTHR43708">
    <property type="entry name" value="CONSERVED EXPRESSED OXIDOREDUCTASE (EUROFUNG)"/>
    <property type="match status" value="1"/>
</dbReference>
<dbReference type="PANTHER" id="PTHR43708:SF5">
    <property type="entry name" value="CONSERVED EXPRESSED OXIDOREDUCTASE (EUROFUNG)-RELATED"/>
    <property type="match status" value="1"/>
</dbReference>
<name>A0A1H1S7Q4_9ACTN</name>
<dbReference type="InterPro" id="IPR004104">
    <property type="entry name" value="Gfo/Idh/MocA-like_OxRdtase_C"/>
</dbReference>
<dbReference type="InterPro" id="IPR051317">
    <property type="entry name" value="Gfo/Idh/MocA_oxidoreduct"/>
</dbReference>
<feature type="domain" description="Gfo/Idh/MocA-like oxidoreductase C-terminal" evidence="5">
    <location>
        <begin position="216"/>
        <end position="362"/>
    </location>
</feature>
<dbReference type="Pfam" id="PF02894">
    <property type="entry name" value="GFO_IDH_MocA_C"/>
    <property type="match status" value="1"/>
</dbReference>
<dbReference type="Pfam" id="PF01408">
    <property type="entry name" value="GFO_IDH_MocA"/>
    <property type="match status" value="1"/>
</dbReference>
<dbReference type="Proteomes" id="UP000198983">
    <property type="component" value="Chromosome I"/>
</dbReference>
<dbReference type="EMBL" id="LT629732">
    <property type="protein sequence ID" value="SDS43828.1"/>
    <property type="molecule type" value="Genomic_DNA"/>
</dbReference>
<dbReference type="RefSeq" id="WP_092653740.1">
    <property type="nucleotide sequence ID" value="NZ_LT629732.1"/>
</dbReference>
<evidence type="ECO:0000256" key="2">
    <source>
        <dbReference type="ARBA" id="ARBA00023002"/>
    </source>
</evidence>
<dbReference type="AlphaFoldDB" id="A0A1H1S7Q4"/>
<keyword evidence="2" id="KW-0560">Oxidoreductase</keyword>
<keyword evidence="7" id="KW-1185">Reference proteome</keyword>
<organism evidence="6 7">
    <name type="scientific">Actinopolymorpha singaporensis</name>
    <dbReference type="NCBI Taxonomy" id="117157"/>
    <lineage>
        <taxon>Bacteria</taxon>
        <taxon>Bacillati</taxon>
        <taxon>Actinomycetota</taxon>
        <taxon>Actinomycetes</taxon>
        <taxon>Propionibacteriales</taxon>
        <taxon>Actinopolymorphaceae</taxon>
        <taxon>Actinopolymorpha</taxon>
    </lineage>
</organism>
<proteinExistence type="inferred from homology"/>
<evidence type="ECO:0000256" key="1">
    <source>
        <dbReference type="ARBA" id="ARBA00010928"/>
    </source>
</evidence>
<evidence type="ECO:0000256" key="3">
    <source>
        <dbReference type="SAM" id="MobiDB-lite"/>
    </source>
</evidence>
<protein>
    <submittedName>
        <fullName evidence="6">Predicted dehydrogenase</fullName>
    </submittedName>
</protein>
<dbReference type="STRING" id="117157.SAMN04489717_2695"/>
<dbReference type="GO" id="GO:0016491">
    <property type="term" value="F:oxidoreductase activity"/>
    <property type="evidence" value="ECO:0007669"/>
    <property type="project" value="UniProtKB-KW"/>
</dbReference>
<accession>A0A1H1S7Q4</accession>
<feature type="domain" description="Gfo/Idh/MocA-like oxidoreductase N-terminal" evidence="4">
    <location>
        <begin position="28"/>
        <end position="145"/>
    </location>
</feature>
<evidence type="ECO:0000313" key="7">
    <source>
        <dbReference type="Proteomes" id="UP000198983"/>
    </source>
</evidence>
<comment type="similarity">
    <text evidence="1">Belongs to the Gfo/Idh/MocA family.</text>
</comment>
<feature type="compositionally biased region" description="Pro residues" evidence="3">
    <location>
        <begin position="1"/>
        <end position="17"/>
    </location>
</feature>